<dbReference type="PANTHER" id="PTHR46497">
    <property type="entry name" value="THIOREDOXIN DOMAIN-CONTAINING PROTEIN 11"/>
    <property type="match status" value="1"/>
</dbReference>
<dbReference type="KEGG" id="lgi:LOTGIDRAFT_98011"/>
<dbReference type="PANTHER" id="PTHR46497:SF1">
    <property type="entry name" value="THIOREDOXIN DOMAIN-CONTAINING PROTEIN 11"/>
    <property type="match status" value="1"/>
</dbReference>
<dbReference type="Gene3D" id="3.40.30.10">
    <property type="entry name" value="Glutaredoxin"/>
    <property type="match status" value="1"/>
</dbReference>
<dbReference type="GeneID" id="20253200"/>
<feature type="non-terminal residue" evidence="2">
    <location>
        <position position="104"/>
    </location>
</feature>
<protein>
    <recommendedName>
        <fullName evidence="1">Thioredoxin domain-containing protein</fullName>
    </recommendedName>
</protein>
<dbReference type="OrthoDB" id="1910803at2759"/>
<dbReference type="HOGENOM" id="CLU_2256774_0_0_1"/>
<gene>
    <name evidence="2" type="ORF">LOTGIDRAFT_98011</name>
</gene>
<keyword evidence="3" id="KW-1185">Reference proteome</keyword>
<dbReference type="RefSeq" id="XP_009064315.1">
    <property type="nucleotide sequence ID" value="XM_009066067.1"/>
</dbReference>
<dbReference type="OMA" id="CAFCNIM"/>
<dbReference type="Proteomes" id="UP000030746">
    <property type="component" value="Unassembled WGS sequence"/>
</dbReference>
<sequence length="104" mass="12224">VVVLVYSLWCGYCTSVNHLYLSLKKYFRFNQNIRFTRIDGDLNDLPWEYTVDNYPSIMFFPANRQADSVVFPLSVPITLTNLIKFIFQHSTYRLRTETAVSICN</sequence>
<dbReference type="AlphaFoldDB" id="V3ZVH2"/>
<dbReference type="InterPro" id="IPR013766">
    <property type="entry name" value="Thioredoxin_domain"/>
</dbReference>
<dbReference type="CTD" id="20253200"/>
<dbReference type="EMBL" id="KB203357">
    <property type="protein sequence ID" value="ESO84926.1"/>
    <property type="molecule type" value="Genomic_DNA"/>
</dbReference>
<dbReference type="InterPro" id="IPR036249">
    <property type="entry name" value="Thioredoxin-like_sf"/>
</dbReference>
<dbReference type="STRING" id="225164.V3ZVH2"/>
<dbReference type="InterPro" id="IPR017937">
    <property type="entry name" value="Thioredoxin_CS"/>
</dbReference>
<evidence type="ECO:0000313" key="3">
    <source>
        <dbReference type="Proteomes" id="UP000030746"/>
    </source>
</evidence>
<evidence type="ECO:0000313" key="2">
    <source>
        <dbReference type="EMBL" id="ESO84926.1"/>
    </source>
</evidence>
<feature type="domain" description="Thioredoxin" evidence="1">
    <location>
        <begin position="1"/>
        <end position="70"/>
    </location>
</feature>
<accession>V3ZVH2</accession>
<reference evidence="2 3" key="1">
    <citation type="journal article" date="2013" name="Nature">
        <title>Insights into bilaterian evolution from three spiralian genomes.</title>
        <authorList>
            <person name="Simakov O."/>
            <person name="Marletaz F."/>
            <person name="Cho S.J."/>
            <person name="Edsinger-Gonzales E."/>
            <person name="Havlak P."/>
            <person name="Hellsten U."/>
            <person name="Kuo D.H."/>
            <person name="Larsson T."/>
            <person name="Lv J."/>
            <person name="Arendt D."/>
            <person name="Savage R."/>
            <person name="Osoegawa K."/>
            <person name="de Jong P."/>
            <person name="Grimwood J."/>
            <person name="Chapman J.A."/>
            <person name="Shapiro H."/>
            <person name="Aerts A."/>
            <person name="Otillar R.P."/>
            <person name="Terry A.Y."/>
            <person name="Boore J.L."/>
            <person name="Grigoriev I.V."/>
            <person name="Lindberg D.R."/>
            <person name="Seaver E.C."/>
            <person name="Weisblat D.A."/>
            <person name="Putnam N.H."/>
            <person name="Rokhsar D.S."/>
        </authorList>
    </citation>
    <scope>NUCLEOTIDE SEQUENCE [LARGE SCALE GENOMIC DNA]</scope>
</reference>
<evidence type="ECO:0000259" key="1">
    <source>
        <dbReference type="Pfam" id="PF00085"/>
    </source>
</evidence>
<name>V3ZVH2_LOTGI</name>
<organism evidence="2 3">
    <name type="scientific">Lottia gigantea</name>
    <name type="common">Giant owl limpet</name>
    <dbReference type="NCBI Taxonomy" id="225164"/>
    <lineage>
        <taxon>Eukaryota</taxon>
        <taxon>Metazoa</taxon>
        <taxon>Spiralia</taxon>
        <taxon>Lophotrochozoa</taxon>
        <taxon>Mollusca</taxon>
        <taxon>Gastropoda</taxon>
        <taxon>Patellogastropoda</taxon>
        <taxon>Lottioidea</taxon>
        <taxon>Lottiidae</taxon>
        <taxon>Lottia</taxon>
    </lineage>
</organism>
<dbReference type="Pfam" id="PF00085">
    <property type="entry name" value="Thioredoxin"/>
    <property type="match status" value="1"/>
</dbReference>
<feature type="non-terminal residue" evidence="2">
    <location>
        <position position="1"/>
    </location>
</feature>
<dbReference type="InterPro" id="IPR052792">
    <property type="entry name" value="Thioredoxin_dom-contain_11"/>
</dbReference>
<dbReference type="SUPFAM" id="SSF52833">
    <property type="entry name" value="Thioredoxin-like"/>
    <property type="match status" value="1"/>
</dbReference>
<proteinExistence type="predicted"/>
<dbReference type="PROSITE" id="PS00194">
    <property type="entry name" value="THIOREDOXIN_1"/>
    <property type="match status" value="1"/>
</dbReference>